<organism evidence="2">
    <name type="scientific">Percolomonas cosmopolitus</name>
    <dbReference type="NCBI Taxonomy" id="63605"/>
    <lineage>
        <taxon>Eukaryota</taxon>
        <taxon>Discoba</taxon>
        <taxon>Heterolobosea</taxon>
        <taxon>Tetramitia</taxon>
        <taxon>Eutetramitia</taxon>
        <taxon>Percolomonadidae</taxon>
        <taxon>Percolomonas</taxon>
    </lineage>
</organism>
<gene>
    <name evidence="2" type="ORF">PCOS0759_LOCUS1080</name>
</gene>
<dbReference type="PANTHER" id="PTHR13061">
    <property type="entry name" value="DYNACTIN SUBUNIT P25"/>
    <property type="match status" value="1"/>
</dbReference>
<dbReference type="CDD" id="cd04645">
    <property type="entry name" value="LbH_gamma_CA_like"/>
    <property type="match status" value="1"/>
</dbReference>
<evidence type="ECO:0000256" key="1">
    <source>
        <dbReference type="SAM" id="MobiDB-lite"/>
    </source>
</evidence>
<dbReference type="SUPFAM" id="SSF51161">
    <property type="entry name" value="Trimeric LpxA-like enzymes"/>
    <property type="match status" value="1"/>
</dbReference>
<accession>A0A7S1KLK7</accession>
<dbReference type="AlphaFoldDB" id="A0A7S1KLK7"/>
<sequence>MSSKRLLQQTLQRHPTPSTKKSLLQTLSYPNLKRRWNFELRHRMQPKEAPVSTTRKAKLHCMDSRLEESDMASLMYDRNRGATQSYVDMTNGAPSEYELTDGSEAVSLLYKDFDEPYSQHRRFVFFNKSFPQMSNFQPFVAPSATIIGSVTMHDCSSIWYDAVLRGDLNKITIGAQTSIQDGVIITTDDRPTQAGRPSAVFVGNQCTVESNAKLHACRIDDACIVGANSIVMEGCRMHTMSILAPNSVLLPGQIVHSYEVWGGNPARKVRTFSLAEVEQFEDLADTNRHWSTIHSTEYVGEDADLSHVREAEQVRDHMAQWMPESPDAPMHWGVWDMLHDFKRRFFPEYYTWSYFYDAQENRNSPGIKGK</sequence>
<dbReference type="InterPro" id="IPR047324">
    <property type="entry name" value="LbH_gamma_CA-like"/>
</dbReference>
<dbReference type="InterPro" id="IPR050484">
    <property type="entry name" value="Transf_Hexapept/Carb_Anhydrase"/>
</dbReference>
<dbReference type="PANTHER" id="PTHR13061:SF29">
    <property type="entry name" value="GAMMA CARBONIC ANHYDRASE-LIKE 1, MITOCHONDRIAL-RELATED"/>
    <property type="match status" value="1"/>
</dbReference>
<evidence type="ECO:0000313" key="2">
    <source>
        <dbReference type="EMBL" id="CAD9077848.1"/>
    </source>
</evidence>
<dbReference type="InterPro" id="IPR011004">
    <property type="entry name" value="Trimer_LpxA-like_sf"/>
</dbReference>
<proteinExistence type="predicted"/>
<protein>
    <recommendedName>
        <fullName evidence="3">Dynactin subunit 6</fullName>
    </recommendedName>
</protein>
<evidence type="ECO:0008006" key="3">
    <source>
        <dbReference type="Google" id="ProtNLM"/>
    </source>
</evidence>
<dbReference type="Gene3D" id="2.160.10.10">
    <property type="entry name" value="Hexapeptide repeat proteins"/>
    <property type="match status" value="1"/>
</dbReference>
<feature type="region of interest" description="Disordered" evidence="1">
    <location>
        <begin position="1"/>
        <end position="22"/>
    </location>
</feature>
<name>A0A7S1KLK7_9EUKA</name>
<reference evidence="2" key="1">
    <citation type="submission" date="2021-01" db="EMBL/GenBank/DDBJ databases">
        <authorList>
            <person name="Corre E."/>
            <person name="Pelletier E."/>
            <person name="Niang G."/>
            <person name="Scheremetjew M."/>
            <person name="Finn R."/>
            <person name="Kale V."/>
            <person name="Holt S."/>
            <person name="Cochrane G."/>
            <person name="Meng A."/>
            <person name="Brown T."/>
            <person name="Cohen L."/>
        </authorList>
    </citation>
    <scope>NUCLEOTIDE SEQUENCE</scope>
    <source>
        <strain evidence="2">WS</strain>
    </source>
</reference>
<dbReference type="EMBL" id="HBGD01001340">
    <property type="protein sequence ID" value="CAD9077848.1"/>
    <property type="molecule type" value="Transcribed_RNA"/>
</dbReference>